<dbReference type="GO" id="GO:0006281">
    <property type="term" value="P:DNA repair"/>
    <property type="evidence" value="ECO:0007669"/>
    <property type="project" value="TreeGrafter"/>
</dbReference>
<dbReference type="GO" id="GO:0008237">
    <property type="term" value="F:metallopeptidase activity"/>
    <property type="evidence" value="ECO:0007669"/>
    <property type="project" value="TreeGrafter"/>
</dbReference>
<dbReference type="InterPro" id="IPR053000">
    <property type="entry name" value="WSS1-like_metalloprotease"/>
</dbReference>
<dbReference type="GO" id="GO:0005634">
    <property type="term" value="C:nucleus"/>
    <property type="evidence" value="ECO:0007669"/>
    <property type="project" value="TreeGrafter"/>
</dbReference>
<reference evidence="3 4" key="1">
    <citation type="journal article" date="2015" name="Genome Biol. Evol.">
        <title>Comparative Genomics of a Bacterivorous Green Alga Reveals Evolutionary Causalities and Consequences of Phago-Mixotrophic Mode of Nutrition.</title>
        <authorList>
            <person name="Burns J.A."/>
            <person name="Paasch A."/>
            <person name="Narechania A."/>
            <person name="Kim E."/>
        </authorList>
    </citation>
    <scope>NUCLEOTIDE SEQUENCE [LARGE SCALE GENOMIC DNA]</scope>
    <source>
        <strain evidence="3 4">PLY_AMNH</strain>
    </source>
</reference>
<comment type="caution">
    <text evidence="3">The sequence shown here is derived from an EMBL/GenBank/DDBJ whole genome shotgun (WGS) entry which is preliminary data.</text>
</comment>
<organism evidence="3 4">
    <name type="scientific">Cymbomonas tetramitiformis</name>
    <dbReference type="NCBI Taxonomy" id="36881"/>
    <lineage>
        <taxon>Eukaryota</taxon>
        <taxon>Viridiplantae</taxon>
        <taxon>Chlorophyta</taxon>
        <taxon>Pyramimonadophyceae</taxon>
        <taxon>Pyramimonadales</taxon>
        <taxon>Pyramimonadaceae</taxon>
        <taxon>Cymbomonas</taxon>
    </lineage>
</organism>
<accession>A0AAE0KT79</accession>
<dbReference type="AlphaFoldDB" id="A0AAE0KT79"/>
<dbReference type="Proteomes" id="UP001190700">
    <property type="component" value="Unassembled WGS sequence"/>
</dbReference>
<feature type="compositionally biased region" description="Basic and acidic residues" evidence="1">
    <location>
        <begin position="204"/>
        <end position="213"/>
    </location>
</feature>
<dbReference type="PANTHER" id="PTHR46622">
    <property type="entry name" value="DNA-DEPENDENT METALLOPROTEASE WSS1"/>
    <property type="match status" value="1"/>
</dbReference>
<evidence type="ECO:0000256" key="1">
    <source>
        <dbReference type="SAM" id="MobiDB-lite"/>
    </source>
</evidence>
<dbReference type="PANTHER" id="PTHR46622:SF1">
    <property type="entry name" value="DNA-DEPENDENT METALLOPROTEASE WSS1"/>
    <property type="match status" value="1"/>
</dbReference>
<dbReference type="Pfam" id="PF08325">
    <property type="entry name" value="WLM"/>
    <property type="match status" value="1"/>
</dbReference>
<dbReference type="EMBL" id="LGRX02018438">
    <property type="protein sequence ID" value="KAK3259833.1"/>
    <property type="molecule type" value="Genomic_DNA"/>
</dbReference>
<protein>
    <recommendedName>
        <fullName evidence="2">WLM domain-containing protein</fullName>
    </recommendedName>
</protein>
<gene>
    <name evidence="3" type="ORF">CYMTET_31187</name>
</gene>
<name>A0AAE0KT79_9CHLO</name>
<feature type="domain" description="WLM" evidence="2">
    <location>
        <begin position="4"/>
        <end position="173"/>
    </location>
</feature>
<evidence type="ECO:0000313" key="3">
    <source>
        <dbReference type="EMBL" id="KAK3259833.1"/>
    </source>
</evidence>
<feature type="compositionally biased region" description="Polar residues" evidence="1">
    <location>
        <begin position="187"/>
        <end position="196"/>
    </location>
</feature>
<evidence type="ECO:0000313" key="4">
    <source>
        <dbReference type="Proteomes" id="UP001190700"/>
    </source>
</evidence>
<dbReference type="InterPro" id="IPR013536">
    <property type="entry name" value="WLM_dom"/>
</dbReference>
<sequence length="395" mass="43562">MSNTAPSADEYKAQVIKTLGKIRDEEARETLNRAAKQVQPLMRRRQWKVGVLLEFYPKSDCLLGLNVNHGQQVKVRLRPPGNESDFYPYEHILGTLLHELTHIKVSPHNAAFYKLLDEITQECEDDMAKGISGTGVGFDANSMGRLGGRVYDHNPDPARLRQVMAEAASKRSQQNALMPSGGKRLGGNTSATSHLTPAQAAARAAERRQRDDIWCGDEGQEKAPPQKATACNPRRDSALLKENTRNVGGQRGVLHPQDARPNAVHADVKGKGKLWIRCACCASGPSMTCRLAEAKQAGEAEQAPIDLTFSEDEDDVPAKGPQVLPTQFQPISIPTEYRNGQGKQRLMMDGNVNDVHWSISSLRRTVTFAELGGIRMVRLPYLDLQDRSTVVLTVL</sequence>
<keyword evidence="4" id="KW-1185">Reference proteome</keyword>
<feature type="region of interest" description="Disordered" evidence="1">
    <location>
        <begin position="166"/>
        <end position="231"/>
    </location>
</feature>
<dbReference type="PROSITE" id="PS51397">
    <property type="entry name" value="WLM"/>
    <property type="match status" value="1"/>
</dbReference>
<evidence type="ECO:0000259" key="2">
    <source>
        <dbReference type="PROSITE" id="PS51397"/>
    </source>
</evidence>
<proteinExistence type="predicted"/>